<sequence>MVQLRLAMAAVAEMGEVEDMLSKDEGNIVTNGDLSSDVDMETQDIEDNIKKPTENSLDTKEKPEESGTEESNDASEEGINENHSESENPLADEETPQESKPLEKETPMEEESSPEVKNSEEQETNESQLEAAIDESSQETKASDDQTEDDDTESKTNDDENSKQSASSSESSTKKFEEKVVEIHEIDSDEDDDDDNNISKINNGDPIELNDSGGEDGDVLIVDTETSKPNGTTTEVIDLATPEKKKKPEVDELAPRRSSRNLNKTKSYAETDKEEEKQSNKTVRPEVEAPRPATVESKGESEESDIEEILPQDPLACNDAITVERIPSDKSKVTTKKAPPIVVNDTKRLVEIASKSNTSSSSSTSVSQGKKEPTLVIIDTNSILSGRGPVPVNNKQPQNSIPATPSYQTVLPMALPAQGMYPPNMRATITPIPVNSSALSSQHQQKLSPATITPALTTPLLPTLTDDMFVVEAPSFIVPYVYEKPPVKDFKDFVKEIQHQIKKKEEKDEAAESKKGEDGGEDEKMDVDESEKPKAEDKSDPNFVPESKKELEDAKKPYSYFDSPLGGSNPETEKTIKSLVKNLAYSKENNEHFKTVLKKCEFCNFKTESALAMSYHLETPHMKNFVYKCNFCAYEVRSPHDILFHMEAEHAVRGHLERAPAFHQCPNCPFEDNQKGKLSRHLVTCMRKFKPERNLDPPVDWEPPAKIPRVPKMRQQGLNATAAAYQALSKNTQYQFLSKMQLQSTQSAINRGRGRPTLGPNINIKSQGAMIRPPGMLFKQQTMSGGSVLVPTNYQLSGNQVFQVYQWKLLNHVARDHNMTLKPAHLSYKCTVCTATFGMYKQFENHVYSAHSVVAKRVMDKKGSTTSTTSNSSPKPSTADQLKPLKINDEITIIPQPAKSTANGKEEKSSPSTSKNPEATSSGSSRAERLARRNATEED</sequence>
<dbReference type="OrthoDB" id="6110130at2759"/>
<evidence type="ECO:0000256" key="2">
    <source>
        <dbReference type="ARBA" id="ARBA00022737"/>
    </source>
</evidence>
<dbReference type="SMART" id="SM00355">
    <property type="entry name" value="ZnF_C2H2"/>
    <property type="match status" value="4"/>
</dbReference>
<accession>A0A9N9TAN1</accession>
<keyword evidence="3" id="KW-0863">Zinc-finger</keyword>
<feature type="compositionally biased region" description="Basic and acidic residues" evidence="5">
    <location>
        <begin position="267"/>
        <end position="289"/>
    </location>
</feature>
<feature type="compositionally biased region" description="Basic and acidic residues" evidence="5">
    <location>
        <begin position="530"/>
        <end position="551"/>
    </location>
</feature>
<dbReference type="AlphaFoldDB" id="A0A9N9TAN1"/>
<name>A0A9N9TAN1_DIABA</name>
<feature type="compositionally biased region" description="Acidic residues" evidence="5">
    <location>
        <begin position="519"/>
        <end position="529"/>
    </location>
</feature>
<dbReference type="InterPro" id="IPR050688">
    <property type="entry name" value="Zinc_finger/UBP_domain"/>
</dbReference>
<feature type="region of interest" description="Disordered" evidence="5">
    <location>
        <begin position="21"/>
        <end position="317"/>
    </location>
</feature>
<feature type="domain" description="C2H2-type" evidence="6">
    <location>
        <begin position="830"/>
        <end position="851"/>
    </location>
</feature>
<feature type="compositionally biased region" description="Basic and acidic residues" evidence="5">
    <location>
        <begin position="172"/>
        <end position="186"/>
    </location>
</feature>
<dbReference type="InterPro" id="IPR013087">
    <property type="entry name" value="Znf_C2H2_type"/>
</dbReference>
<feature type="compositionally biased region" description="Basic and acidic residues" evidence="5">
    <location>
        <begin position="926"/>
        <end position="939"/>
    </location>
</feature>
<evidence type="ECO:0000256" key="5">
    <source>
        <dbReference type="SAM" id="MobiDB-lite"/>
    </source>
</evidence>
<gene>
    <name evidence="7" type="ORF">DIABBA_LOCUS12943</name>
</gene>
<feature type="compositionally biased region" description="Basic and acidic residues" evidence="5">
    <location>
        <begin position="241"/>
        <end position="255"/>
    </location>
</feature>
<feature type="compositionally biased region" description="Acidic residues" evidence="5">
    <location>
        <begin position="66"/>
        <end position="79"/>
    </location>
</feature>
<dbReference type="Gene3D" id="3.30.160.60">
    <property type="entry name" value="Classic Zinc Finger"/>
    <property type="match status" value="1"/>
</dbReference>
<feature type="compositionally biased region" description="Low complexity" evidence="5">
    <location>
        <begin position="864"/>
        <end position="878"/>
    </location>
</feature>
<evidence type="ECO:0000313" key="7">
    <source>
        <dbReference type="EMBL" id="CAG9840288.1"/>
    </source>
</evidence>
<evidence type="ECO:0000313" key="8">
    <source>
        <dbReference type="Proteomes" id="UP001153709"/>
    </source>
</evidence>
<dbReference type="PROSITE" id="PS00028">
    <property type="entry name" value="ZINC_FINGER_C2H2_1"/>
    <property type="match status" value="2"/>
</dbReference>
<dbReference type="EMBL" id="OU898284">
    <property type="protein sequence ID" value="CAG9840288.1"/>
    <property type="molecule type" value="Genomic_DNA"/>
</dbReference>
<evidence type="ECO:0000256" key="1">
    <source>
        <dbReference type="ARBA" id="ARBA00022723"/>
    </source>
</evidence>
<keyword evidence="4" id="KW-0862">Zinc</keyword>
<dbReference type="Proteomes" id="UP001153709">
    <property type="component" value="Chromosome 9"/>
</dbReference>
<dbReference type="PANTHER" id="PTHR24403">
    <property type="entry name" value="ZINC FINGER PROTEIN"/>
    <property type="match status" value="1"/>
</dbReference>
<feature type="compositionally biased region" description="Acidic residues" evidence="5">
    <location>
        <begin position="187"/>
        <end position="196"/>
    </location>
</feature>
<dbReference type="PANTHER" id="PTHR24403:SF110">
    <property type="entry name" value="C2H2-TYPE DOMAIN-CONTAINING PROTEIN-RELATED"/>
    <property type="match status" value="1"/>
</dbReference>
<keyword evidence="2" id="KW-0677">Repeat</keyword>
<evidence type="ECO:0000256" key="4">
    <source>
        <dbReference type="ARBA" id="ARBA00022833"/>
    </source>
</evidence>
<protein>
    <recommendedName>
        <fullName evidence="6">C2H2-type domain-containing protein</fullName>
    </recommendedName>
</protein>
<feature type="region of interest" description="Disordered" evidence="5">
    <location>
        <begin position="861"/>
        <end position="939"/>
    </location>
</feature>
<evidence type="ECO:0000256" key="3">
    <source>
        <dbReference type="ARBA" id="ARBA00022771"/>
    </source>
</evidence>
<feature type="region of interest" description="Disordered" evidence="5">
    <location>
        <begin position="501"/>
        <end position="551"/>
    </location>
</feature>
<feature type="domain" description="C2H2-type" evidence="6">
    <location>
        <begin position="629"/>
        <end position="650"/>
    </location>
</feature>
<feature type="compositionally biased region" description="Basic and acidic residues" evidence="5">
    <location>
        <begin position="501"/>
        <end position="518"/>
    </location>
</feature>
<keyword evidence="8" id="KW-1185">Reference proteome</keyword>
<reference evidence="7" key="1">
    <citation type="submission" date="2022-01" db="EMBL/GenBank/DDBJ databases">
        <authorList>
            <person name="King R."/>
        </authorList>
    </citation>
    <scope>NUCLEOTIDE SEQUENCE</scope>
</reference>
<evidence type="ECO:0000259" key="6">
    <source>
        <dbReference type="PROSITE" id="PS00028"/>
    </source>
</evidence>
<dbReference type="GO" id="GO:0008270">
    <property type="term" value="F:zinc ion binding"/>
    <property type="evidence" value="ECO:0007669"/>
    <property type="project" value="UniProtKB-KW"/>
</dbReference>
<feature type="compositionally biased region" description="Acidic residues" evidence="5">
    <location>
        <begin position="36"/>
        <end position="46"/>
    </location>
</feature>
<feature type="compositionally biased region" description="Polar residues" evidence="5">
    <location>
        <begin position="910"/>
        <end position="925"/>
    </location>
</feature>
<feature type="compositionally biased region" description="Basic and acidic residues" evidence="5">
    <location>
        <begin position="47"/>
        <end position="65"/>
    </location>
</feature>
<dbReference type="GO" id="GO:0005634">
    <property type="term" value="C:nucleus"/>
    <property type="evidence" value="ECO:0007669"/>
    <property type="project" value="TreeGrafter"/>
</dbReference>
<feature type="region of interest" description="Disordered" evidence="5">
    <location>
        <begin position="353"/>
        <end position="372"/>
    </location>
</feature>
<keyword evidence="1" id="KW-0479">Metal-binding</keyword>
<feature type="compositionally biased region" description="Low complexity" evidence="5">
    <location>
        <begin position="354"/>
        <end position="367"/>
    </location>
</feature>
<proteinExistence type="predicted"/>
<feature type="compositionally biased region" description="Basic and acidic residues" evidence="5">
    <location>
        <begin position="153"/>
        <end position="162"/>
    </location>
</feature>
<dbReference type="GO" id="GO:0045944">
    <property type="term" value="P:positive regulation of transcription by RNA polymerase II"/>
    <property type="evidence" value="ECO:0007669"/>
    <property type="project" value="TreeGrafter"/>
</dbReference>
<organism evidence="7 8">
    <name type="scientific">Diabrotica balteata</name>
    <name type="common">Banded cucumber beetle</name>
    <dbReference type="NCBI Taxonomy" id="107213"/>
    <lineage>
        <taxon>Eukaryota</taxon>
        <taxon>Metazoa</taxon>
        <taxon>Ecdysozoa</taxon>
        <taxon>Arthropoda</taxon>
        <taxon>Hexapoda</taxon>
        <taxon>Insecta</taxon>
        <taxon>Pterygota</taxon>
        <taxon>Neoptera</taxon>
        <taxon>Endopterygota</taxon>
        <taxon>Coleoptera</taxon>
        <taxon>Polyphaga</taxon>
        <taxon>Cucujiformia</taxon>
        <taxon>Chrysomeloidea</taxon>
        <taxon>Chrysomelidae</taxon>
        <taxon>Galerucinae</taxon>
        <taxon>Diabroticina</taxon>
        <taxon>Diabroticites</taxon>
        <taxon>Diabrotica</taxon>
    </lineage>
</organism>